<feature type="domain" description="MOSC" evidence="1">
    <location>
        <begin position="31"/>
        <end position="165"/>
    </location>
</feature>
<dbReference type="InterPro" id="IPR011037">
    <property type="entry name" value="Pyrv_Knase-like_insert_dom_sf"/>
</dbReference>
<dbReference type="Gene3D" id="2.40.33.20">
    <property type="entry name" value="PK beta-barrel domain-like"/>
    <property type="match status" value="1"/>
</dbReference>
<proteinExistence type="predicted"/>
<dbReference type="PANTHER" id="PTHR30212:SF4">
    <property type="entry name" value="MOSC DOMAIN-CONTAINING PROTEIN"/>
    <property type="match status" value="1"/>
</dbReference>
<dbReference type="GO" id="GO:0030151">
    <property type="term" value="F:molybdenum ion binding"/>
    <property type="evidence" value="ECO:0007669"/>
    <property type="project" value="InterPro"/>
</dbReference>
<dbReference type="EMBL" id="CP019655">
    <property type="protein sequence ID" value="AVF28029.1"/>
    <property type="molecule type" value="Genomic_DNA"/>
</dbReference>
<name>A0A2L1U517_9BACL</name>
<evidence type="ECO:0000313" key="3">
    <source>
        <dbReference type="Proteomes" id="UP000239833"/>
    </source>
</evidence>
<dbReference type="Pfam" id="PF03475">
    <property type="entry name" value="YiiM_3-alpha"/>
    <property type="match status" value="1"/>
</dbReference>
<dbReference type="InterPro" id="IPR005163">
    <property type="entry name" value="Tri_helical_YiiM-like"/>
</dbReference>
<reference evidence="3" key="1">
    <citation type="submission" date="2017-02" db="EMBL/GenBank/DDBJ databases">
        <title>Delineation of Paenibacillus larvae strains originating from foulbrood outbreaks.</title>
        <authorList>
            <person name="Beims H."/>
            <person name="Bunk B."/>
            <person name="Sproeer C."/>
            <person name="Mohr K.I."/>
            <person name="Pradella S."/>
            <person name="Guenther G."/>
            <person name="Rohde M."/>
            <person name="von der Ohe W."/>
            <person name="Steinert M."/>
        </authorList>
    </citation>
    <scope>NUCLEOTIDE SEQUENCE [LARGE SCALE GENOMIC DNA]</scope>
    <source>
        <strain evidence="3">Eric_III</strain>
    </source>
</reference>
<dbReference type="Pfam" id="PF03473">
    <property type="entry name" value="MOSC"/>
    <property type="match status" value="1"/>
</dbReference>
<dbReference type="GO" id="GO:0003824">
    <property type="term" value="F:catalytic activity"/>
    <property type="evidence" value="ECO:0007669"/>
    <property type="project" value="InterPro"/>
</dbReference>
<dbReference type="AlphaFoldDB" id="A0A2L1U517"/>
<dbReference type="SUPFAM" id="SSF50800">
    <property type="entry name" value="PK beta-barrel domain-like"/>
    <property type="match status" value="1"/>
</dbReference>
<dbReference type="Proteomes" id="UP000239833">
    <property type="component" value="Chromosome"/>
</dbReference>
<gene>
    <name evidence="2" type="ORF">ERICIII_03925</name>
</gene>
<protein>
    <submittedName>
        <fullName evidence="2">6-N-hydroxylaminopurine resistance protein</fullName>
    </submittedName>
</protein>
<dbReference type="PANTHER" id="PTHR30212">
    <property type="entry name" value="PROTEIN YIIM"/>
    <property type="match status" value="1"/>
</dbReference>
<organism evidence="2 3">
    <name type="scientific">Paenibacillus larvae subsp. larvae</name>
    <dbReference type="NCBI Taxonomy" id="147375"/>
    <lineage>
        <taxon>Bacteria</taxon>
        <taxon>Bacillati</taxon>
        <taxon>Bacillota</taxon>
        <taxon>Bacilli</taxon>
        <taxon>Bacillales</taxon>
        <taxon>Paenibacillaceae</taxon>
        <taxon>Paenibacillus</taxon>
    </lineage>
</organism>
<dbReference type="GO" id="GO:0030170">
    <property type="term" value="F:pyridoxal phosphate binding"/>
    <property type="evidence" value="ECO:0007669"/>
    <property type="project" value="InterPro"/>
</dbReference>
<evidence type="ECO:0000259" key="1">
    <source>
        <dbReference type="PROSITE" id="PS51340"/>
    </source>
</evidence>
<dbReference type="PROSITE" id="PS51340">
    <property type="entry name" value="MOSC"/>
    <property type="match status" value="1"/>
</dbReference>
<sequence length="223" mass="25022">MAEPLVKSVNAGMPIEACFHGKLTKTGIFKTPVKFPVFLNKTNLTGDGQADLKYHGGPDKALCIYCYEHYPFWESNLQQNLSFGAFGENLTVEGMPENEVYIGDIFQFGEAVIQITQPRQPCYKIAGKFGVPEIVSEVANLGYTGYYARILEEGTISDCPEIKLLKRDAKEITVSFANRLKYHERENKKGILKLLEVEALSDSWRTSFENKLIQLSKTAGKQP</sequence>
<evidence type="ECO:0000313" key="2">
    <source>
        <dbReference type="EMBL" id="AVF28029.1"/>
    </source>
</evidence>
<accession>A0A2L1U517</accession>
<dbReference type="InterPro" id="IPR052353">
    <property type="entry name" value="Benzoxazolinone_Detox_Enz"/>
</dbReference>
<dbReference type="InterPro" id="IPR005302">
    <property type="entry name" value="MoCF_Sase_C"/>
</dbReference>